<keyword evidence="4" id="KW-0732">Signal</keyword>
<evidence type="ECO:0000259" key="8">
    <source>
        <dbReference type="Pfam" id="PF05504"/>
    </source>
</evidence>
<comment type="subcellular location">
    <subcellularLocation>
        <location evidence="1">Membrane</location>
        <topology evidence="1">Lipid-anchor</topology>
    </subcellularLocation>
</comment>
<dbReference type="Pfam" id="PF05504">
    <property type="entry name" value="Spore_GerAC"/>
    <property type="match status" value="1"/>
</dbReference>
<dbReference type="PANTHER" id="PTHR35789">
    <property type="entry name" value="SPORE GERMINATION PROTEIN B3"/>
    <property type="match status" value="1"/>
</dbReference>
<dbReference type="PROSITE" id="PS51257">
    <property type="entry name" value="PROKAR_LIPOPROTEIN"/>
    <property type="match status" value="1"/>
</dbReference>
<evidence type="ECO:0000313" key="10">
    <source>
        <dbReference type="EMBL" id="CAH1222248.1"/>
    </source>
</evidence>
<dbReference type="RefSeq" id="WP_236346164.1">
    <property type="nucleotide sequence ID" value="NZ_CAKMMF010000038.1"/>
</dbReference>
<evidence type="ECO:0000256" key="3">
    <source>
        <dbReference type="ARBA" id="ARBA00022544"/>
    </source>
</evidence>
<keyword evidence="3" id="KW-0309">Germination</keyword>
<keyword evidence="11" id="KW-1185">Reference proteome</keyword>
<dbReference type="InterPro" id="IPR038501">
    <property type="entry name" value="Spore_GerAC_C_sf"/>
</dbReference>
<comment type="similarity">
    <text evidence="2">Belongs to the GerABKC lipoprotein family.</text>
</comment>
<dbReference type="Gene3D" id="3.30.300.210">
    <property type="entry name" value="Nutrient germinant receptor protein C, domain 3"/>
    <property type="match status" value="1"/>
</dbReference>
<evidence type="ECO:0000313" key="11">
    <source>
        <dbReference type="Proteomes" id="UP000838686"/>
    </source>
</evidence>
<dbReference type="NCBIfam" id="TIGR02887">
    <property type="entry name" value="spore_ger_x_C"/>
    <property type="match status" value="1"/>
</dbReference>
<dbReference type="InterPro" id="IPR008844">
    <property type="entry name" value="Spore_GerAC-like"/>
</dbReference>
<proteinExistence type="inferred from homology"/>
<evidence type="ECO:0000256" key="2">
    <source>
        <dbReference type="ARBA" id="ARBA00007886"/>
    </source>
</evidence>
<gene>
    <name evidence="10" type="ORF">PAECIP111893_04835</name>
</gene>
<feature type="domain" description="Spore germination GerAC-like C-terminal" evidence="8">
    <location>
        <begin position="197"/>
        <end position="364"/>
    </location>
</feature>
<evidence type="ECO:0000259" key="9">
    <source>
        <dbReference type="Pfam" id="PF25198"/>
    </source>
</evidence>
<dbReference type="EMBL" id="CAKMMF010000038">
    <property type="protein sequence ID" value="CAH1222248.1"/>
    <property type="molecule type" value="Genomic_DNA"/>
</dbReference>
<dbReference type="InterPro" id="IPR046953">
    <property type="entry name" value="Spore_GerAC-like_C"/>
</dbReference>
<protein>
    <recommendedName>
        <fullName evidence="12">Spore germination protein</fullName>
    </recommendedName>
</protein>
<evidence type="ECO:0000256" key="6">
    <source>
        <dbReference type="ARBA" id="ARBA00023139"/>
    </source>
</evidence>
<comment type="caution">
    <text evidence="10">The sequence shown here is derived from an EMBL/GenBank/DDBJ whole genome shotgun (WGS) entry which is preliminary data.</text>
</comment>
<dbReference type="Pfam" id="PF25198">
    <property type="entry name" value="Spore_GerAC_N"/>
    <property type="match status" value="1"/>
</dbReference>
<reference evidence="10" key="1">
    <citation type="submission" date="2022-01" db="EMBL/GenBank/DDBJ databases">
        <authorList>
            <person name="Criscuolo A."/>
        </authorList>
    </citation>
    <scope>NUCLEOTIDE SEQUENCE</scope>
    <source>
        <strain evidence="10">CIP111893</strain>
    </source>
</reference>
<accession>A0ABN8H359</accession>
<evidence type="ECO:0000256" key="1">
    <source>
        <dbReference type="ARBA" id="ARBA00004635"/>
    </source>
</evidence>
<feature type="domain" description="Spore germination protein N-terminal" evidence="9">
    <location>
        <begin position="22"/>
        <end position="188"/>
    </location>
</feature>
<keyword evidence="6" id="KW-0564">Palmitate</keyword>
<evidence type="ECO:0008006" key="12">
    <source>
        <dbReference type="Google" id="ProtNLM"/>
    </source>
</evidence>
<evidence type="ECO:0000256" key="5">
    <source>
        <dbReference type="ARBA" id="ARBA00023136"/>
    </source>
</evidence>
<dbReference type="Proteomes" id="UP000838686">
    <property type="component" value="Unassembled WGS sequence"/>
</dbReference>
<sequence>MSKDRVTIGLLVLLIFLAGCGDQRILERTGFIQSTSYDLLPNGRVKFSISLPKADPEIKVSREFLTTVALSGKEARIKLARETNLMLVSGQLRTTLFGLSIARAGLWDHMDTLLRDPTISEQAKIVIVNGDAHELLQKNYKEYPRTGQYVDRLVEKEATGHTIPLTTLYSFTRDYHDDGIEPVAPIVKDAGQNIVVDGVALFHGSSYVDKIKADDSLIFAFLRGNFKHGEISVDLTKDTKESKTAMLSSLASKRKVDVRHETNGRTTVNMQVSVKVSVMEYVGKFRLSNDAQRHTLEQQISEIMTNRAARLIKFLQEKKIDSIGAGIYVRNSMSYRAWKKLNWYEEFPNVNLQCKVKVKIKDYGFLR</sequence>
<keyword evidence="7" id="KW-0449">Lipoprotein</keyword>
<dbReference type="PANTHER" id="PTHR35789:SF1">
    <property type="entry name" value="SPORE GERMINATION PROTEIN B3"/>
    <property type="match status" value="1"/>
</dbReference>
<dbReference type="InterPro" id="IPR057336">
    <property type="entry name" value="GerAC_N"/>
</dbReference>
<evidence type="ECO:0000256" key="7">
    <source>
        <dbReference type="ARBA" id="ARBA00023288"/>
    </source>
</evidence>
<evidence type="ECO:0000256" key="4">
    <source>
        <dbReference type="ARBA" id="ARBA00022729"/>
    </source>
</evidence>
<organism evidence="10 11">
    <name type="scientific">Paenibacillus plantiphilus</name>
    <dbReference type="NCBI Taxonomy" id="2905650"/>
    <lineage>
        <taxon>Bacteria</taxon>
        <taxon>Bacillati</taxon>
        <taxon>Bacillota</taxon>
        <taxon>Bacilli</taxon>
        <taxon>Bacillales</taxon>
        <taxon>Paenibacillaceae</taxon>
        <taxon>Paenibacillus</taxon>
    </lineage>
</organism>
<keyword evidence="5" id="KW-0472">Membrane</keyword>
<name>A0ABN8H359_9BACL</name>